<comment type="catalytic activity">
    <reaction evidence="7">
        <text>arsenic triglutathione + 2 [thioredoxin]-dithiol + 2 S-adenosyl-L-methionine + H2O = dimethylarsinous acid + 2 [thioredoxin]-disulfide + 3 glutathione + 2 S-adenosyl-L-homocysteine + 2 H(+)</text>
        <dbReference type="Rhea" id="RHEA:69464"/>
        <dbReference type="Rhea" id="RHEA-COMP:10698"/>
        <dbReference type="Rhea" id="RHEA-COMP:10700"/>
        <dbReference type="ChEBI" id="CHEBI:15377"/>
        <dbReference type="ChEBI" id="CHEBI:15378"/>
        <dbReference type="ChEBI" id="CHEBI:23808"/>
        <dbReference type="ChEBI" id="CHEBI:29950"/>
        <dbReference type="ChEBI" id="CHEBI:50058"/>
        <dbReference type="ChEBI" id="CHEBI:57856"/>
        <dbReference type="ChEBI" id="CHEBI:57925"/>
        <dbReference type="ChEBI" id="CHEBI:59789"/>
        <dbReference type="ChEBI" id="CHEBI:183640"/>
        <dbReference type="EC" id="2.1.1.137"/>
    </reaction>
</comment>
<evidence type="ECO:0000256" key="1">
    <source>
        <dbReference type="ARBA" id="ARBA00022679"/>
    </source>
</evidence>
<comment type="catalytic activity">
    <reaction evidence="8">
        <text>arsenic triglutathione + 3 [thioredoxin]-dithiol + 3 S-adenosyl-L-methionine = trimethylarsine + 3 [thioredoxin]-disulfide + 3 glutathione + 3 S-adenosyl-L-homocysteine + 3 H(+)</text>
        <dbReference type="Rhea" id="RHEA:69432"/>
        <dbReference type="Rhea" id="RHEA-COMP:10698"/>
        <dbReference type="Rhea" id="RHEA-COMP:10700"/>
        <dbReference type="ChEBI" id="CHEBI:15378"/>
        <dbReference type="ChEBI" id="CHEBI:27130"/>
        <dbReference type="ChEBI" id="CHEBI:29950"/>
        <dbReference type="ChEBI" id="CHEBI:50058"/>
        <dbReference type="ChEBI" id="CHEBI:57856"/>
        <dbReference type="ChEBI" id="CHEBI:57925"/>
        <dbReference type="ChEBI" id="CHEBI:59789"/>
        <dbReference type="ChEBI" id="CHEBI:183640"/>
        <dbReference type="EC" id="2.1.1.137"/>
    </reaction>
</comment>
<dbReference type="InterPro" id="IPR025714">
    <property type="entry name" value="Methyltranfer_dom"/>
</dbReference>
<evidence type="ECO:0000313" key="11">
    <source>
        <dbReference type="Proteomes" id="UP001055712"/>
    </source>
</evidence>
<evidence type="ECO:0000256" key="7">
    <source>
        <dbReference type="ARBA" id="ARBA00047943"/>
    </source>
</evidence>
<evidence type="ECO:0000256" key="6">
    <source>
        <dbReference type="ARBA" id="ARBA00047941"/>
    </source>
</evidence>
<keyword evidence="1" id="KW-0808">Transferase</keyword>
<keyword evidence="2" id="KW-0949">S-adenosyl-L-methionine</keyword>
<evidence type="ECO:0000256" key="2">
    <source>
        <dbReference type="ARBA" id="ARBA00022691"/>
    </source>
</evidence>
<dbReference type="InterPro" id="IPR026669">
    <property type="entry name" value="Arsenite_MeTrfase-like"/>
</dbReference>
<comment type="catalytic activity">
    <reaction evidence="6">
        <text>arsenic triglutathione + [thioredoxin]-dithiol + S-adenosyl-L-methionine + 2 H2O = methylarsonous acid + [thioredoxin]-disulfide + 3 glutathione + S-adenosyl-L-homocysteine + H(+)</text>
        <dbReference type="Rhea" id="RHEA:69460"/>
        <dbReference type="Rhea" id="RHEA-COMP:10698"/>
        <dbReference type="Rhea" id="RHEA-COMP:10700"/>
        <dbReference type="ChEBI" id="CHEBI:15377"/>
        <dbReference type="ChEBI" id="CHEBI:15378"/>
        <dbReference type="ChEBI" id="CHEBI:17826"/>
        <dbReference type="ChEBI" id="CHEBI:29950"/>
        <dbReference type="ChEBI" id="CHEBI:50058"/>
        <dbReference type="ChEBI" id="CHEBI:57856"/>
        <dbReference type="ChEBI" id="CHEBI:57925"/>
        <dbReference type="ChEBI" id="CHEBI:59789"/>
        <dbReference type="ChEBI" id="CHEBI:183640"/>
        <dbReference type="EC" id="2.1.1.137"/>
    </reaction>
</comment>
<dbReference type="Gene3D" id="3.40.50.150">
    <property type="entry name" value="Vaccinia Virus protein VP39"/>
    <property type="match status" value="1"/>
</dbReference>
<gene>
    <name evidence="10" type="ORF">D9Q98_008959</name>
</gene>
<comment type="caution">
    <text evidence="10">The sequence shown here is derived from an EMBL/GenBank/DDBJ whole genome shotgun (WGS) entry which is preliminary data.</text>
</comment>
<dbReference type="EC" id="2.1.1.137" evidence="4"/>
<evidence type="ECO:0000256" key="5">
    <source>
        <dbReference type="ARBA" id="ARBA00034545"/>
    </source>
</evidence>
<dbReference type="InterPro" id="IPR029063">
    <property type="entry name" value="SAM-dependent_MTases_sf"/>
</dbReference>
<evidence type="ECO:0000256" key="4">
    <source>
        <dbReference type="ARBA" id="ARBA00034521"/>
    </source>
</evidence>
<dbReference type="OrthoDB" id="8300214at2759"/>
<proteinExistence type="inferred from homology"/>
<dbReference type="AlphaFoldDB" id="A0A9D4TGY4"/>
<dbReference type="Gene3D" id="3.40.5.100">
    <property type="match status" value="1"/>
</dbReference>
<evidence type="ECO:0000313" key="10">
    <source>
        <dbReference type="EMBL" id="KAI3425190.1"/>
    </source>
</evidence>
<dbReference type="SUPFAM" id="SSF53335">
    <property type="entry name" value="S-adenosyl-L-methionine-dependent methyltransferases"/>
    <property type="match status" value="1"/>
</dbReference>
<dbReference type="EMBL" id="SIDB01000012">
    <property type="protein sequence ID" value="KAI3425190.1"/>
    <property type="molecule type" value="Genomic_DNA"/>
</dbReference>
<dbReference type="Proteomes" id="UP001055712">
    <property type="component" value="Unassembled WGS sequence"/>
</dbReference>
<evidence type="ECO:0000259" key="9">
    <source>
        <dbReference type="Pfam" id="PF13847"/>
    </source>
</evidence>
<accession>A0A9D4TGY4</accession>
<reference evidence="10" key="2">
    <citation type="submission" date="2020-11" db="EMBL/GenBank/DDBJ databases">
        <authorList>
            <person name="Cecchin M."/>
            <person name="Marcolungo L."/>
            <person name="Rossato M."/>
            <person name="Girolomoni L."/>
            <person name="Cosentino E."/>
            <person name="Cuine S."/>
            <person name="Li-Beisson Y."/>
            <person name="Delledonne M."/>
            <person name="Ballottari M."/>
        </authorList>
    </citation>
    <scope>NUCLEOTIDE SEQUENCE</scope>
    <source>
        <strain evidence="10">211/11P</strain>
        <tissue evidence="10">Whole cell</tissue>
    </source>
</reference>
<dbReference type="CDD" id="cd02440">
    <property type="entry name" value="AdoMet_MTases"/>
    <property type="match status" value="1"/>
</dbReference>
<dbReference type="PANTHER" id="PTHR43675">
    <property type="entry name" value="ARSENITE METHYLTRANSFERASE"/>
    <property type="match status" value="1"/>
</dbReference>
<feature type="domain" description="Methyltransferase" evidence="9">
    <location>
        <begin position="91"/>
        <end position="225"/>
    </location>
</feature>
<evidence type="ECO:0000256" key="3">
    <source>
        <dbReference type="ARBA" id="ARBA00034487"/>
    </source>
</evidence>
<protein>
    <recommendedName>
        <fullName evidence="5">Arsenite methyltransferase</fullName>
        <ecNumber evidence="4">2.1.1.137</ecNumber>
    </recommendedName>
</protein>
<sequence>MSRPLAATGAVSGISELLEAQQLGKDQQGVLESVKEYYGEVLTTSDDLKTSACSGAGAPPPLVRDALKRVPDQVKAKYYGCGSPFPMGIEGLHVLDLGSGSGRDCYVCAALVGERGSVTGVDMTQAQLAVARKYVDEYCSQTLGYAAPNMRFVEGEIEYLDRAGVPDSSVDLVISNCVINLSPDKARVLREVYRVLAAGGEMHFSDVYCDRRLPAEVRTHPVLLGEGLGGALYVEDFVRLCRQVGFLDPRTLSTREIEVRDKELMGLLGDARFYSITYRLFKLPEAIETLCEDYGQACKYKGTIPGAPHSYVLDDHHTFQAGKWYEVCGNTAAMVGDSWMGKHFEVVGDRSTHYGLFACGPAPAAAPAAPGGACC</sequence>
<keyword evidence="11" id="KW-1185">Reference proteome</keyword>
<evidence type="ECO:0000256" key="8">
    <source>
        <dbReference type="ARBA" id="ARBA00048428"/>
    </source>
</evidence>
<organism evidence="10 11">
    <name type="scientific">Chlorella vulgaris</name>
    <name type="common">Green alga</name>
    <dbReference type="NCBI Taxonomy" id="3077"/>
    <lineage>
        <taxon>Eukaryota</taxon>
        <taxon>Viridiplantae</taxon>
        <taxon>Chlorophyta</taxon>
        <taxon>core chlorophytes</taxon>
        <taxon>Trebouxiophyceae</taxon>
        <taxon>Chlorellales</taxon>
        <taxon>Chlorellaceae</taxon>
        <taxon>Chlorella clade</taxon>
        <taxon>Chlorella</taxon>
    </lineage>
</organism>
<reference evidence="10" key="1">
    <citation type="journal article" date="2019" name="Plant J.">
        <title>Chlorella vulgaris genome assembly and annotation reveals the molecular basis for metabolic acclimation to high light conditions.</title>
        <authorList>
            <person name="Cecchin M."/>
            <person name="Marcolungo L."/>
            <person name="Rossato M."/>
            <person name="Girolomoni L."/>
            <person name="Cosentino E."/>
            <person name="Cuine S."/>
            <person name="Li-Beisson Y."/>
            <person name="Delledonne M."/>
            <person name="Ballottari M."/>
        </authorList>
    </citation>
    <scope>NUCLEOTIDE SEQUENCE</scope>
    <source>
        <strain evidence="10">211/11P</strain>
    </source>
</reference>
<dbReference type="GO" id="GO:0030791">
    <property type="term" value="F:arsenite methyltransferase activity"/>
    <property type="evidence" value="ECO:0007669"/>
    <property type="project" value="UniProtKB-EC"/>
</dbReference>
<comment type="similarity">
    <text evidence="3">Belongs to the methyltransferase superfamily. Arsenite methyltransferase family.</text>
</comment>
<name>A0A9D4TGY4_CHLVU</name>
<dbReference type="PANTHER" id="PTHR43675:SF8">
    <property type="entry name" value="ARSENITE METHYLTRANSFERASE"/>
    <property type="match status" value="1"/>
</dbReference>
<dbReference type="Pfam" id="PF13847">
    <property type="entry name" value="Methyltransf_31"/>
    <property type="match status" value="1"/>
</dbReference>